<dbReference type="EC" id="3.1.1.96" evidence="2 5"/>
<keyword evidence="5" id="KW-0378">Hydrolase</keyword>
<comment type="similarity">
    <text evidence="1 5">Belongs to the DTD family.</text>
</comment>
<evidence type="ECO:0000256" key="6">
    <source>
        <dbReference type="SAM" id="MobiDB-lite"/>
    </source>
</evidence>
<dbReference type="InterPro" id="IPR003732">
    <property type="entry name" value="Daa-tRNA_deacyls_DTD"/>
</dbReference>
<evidence type="ECO:0000313" key="7">
    <source>
        <dbReference type="EMBL" id="VUZ39438.1"/>
    </source>
</evidence>
<dbReference type="EMBL" id="CABIJS010000015">
    <property type="protein sequence ID" value="VUZ39438.1"/>
    <property type="molecule type" value="Genomic_DNA"/>
</dbReference>
<comment type="catalytic activity">
    <reaction evidence="3">
        <text>glycyl-tRNA(Ala) + H2O = tRNA(Ala) + glycine + H(+)</text>
        <dbReference type="Rhea" id="RHEA:53744"/>
        <dbReference type="Rhea" id="RHEA-COMP:9657"/>
        <dbReference type="Rhea" id="RHEA-COMP:13640"/>
        <dbReference type="ChEBI" id="CHEBI:15377"/>
        <dbReference type="ChEBI" id="CHEBI:15378"/>
        <dbReference type="ChEBI" id="CHEBI:57305"/>
        <dbReference type="ChEBI" id="CHEBI:78442"/>
        <dbReference type="ChEBI" id="CHEBI:78522"/>
        <dbReference type="EC" id="3.1.1.96"/>
    </reaction>
</comment>
<keyword evidence="8" id="KW-1185">Reference proteome</keyword>
<dbReference type="NCBIfam" id="TIGR00256">
    <property type="entry name" value="D-aminoacyl-tRNA deacylase"/>
    <property type="match status" value="1"/>
</dbReference>
<keyword evidence="5" id="KW-0963">Cytoplasm</keyword>
<dbReference type="GO" id="GO:0051500">
    <property type="term" value="F:D-tyrosyl-tRNA(Tyr) deacylase activity"/>
    <property type="evidence" value="ECO:0007669"/>
    <property type="project" value="TreeGrafter"/>
</dbReference>
<keyword evidence="5" id="KW-0694">RNA-binding</keyword>
<evidence type="ECO:0000256" key="4">
    <source>
        <dbReference type="ARBA" id="ARBA00048018"/>
    </source>
</evidence>
<protein>
    <recommendedName>
        <fullName evidence="2 5">D-aminoacyl-tRNA deacylase</fullName>
        <ecNumber evidence="2 5">3.1.1.96</ecNumber>
    </recommendedName>
</protein>
<feature type="compositionally biased region" description="Low complexity" evidence="6">
    <location>
        <begin position="198"/>
        <end position="210"/>
    </location>
</feature>
<dbReference type="GO" id="GO:0000049">
    <property type="term" value="F:tRNA binding"/>
    <property type="evidence" value="ECO:0007669"/>
    <property type="project" value="UniProtKB-KW"/>
</dbReference>
<dbReference type="PANTHER" id="PTHR10472">
    <property type="entry name" value="D-TYROSYL-TRNA TYR DEACYLASE"/>
    <property type="match status" value="1"/>
</dbReference>
<dbReference type="Pfam" id="PF02580">
    <property type="entry name" value="Tyr_Deacylase"/>
    <property type="match status" value="1"/>
</dbReference>
<comment type="catalytic activity">
    <reaction evidence="4">
        <text>a D-aminoacyl-tRNA + H2O = a tRNA + a D-alpha-amino acid + H(+)</text>
        <dbReference type="Rhea" id="RHEA:13953"/>
        <dbReference type="Rhea" id="RHEA-COMP:10123"/>
        <dbReference type="Rhea" id="RHEA-COMP:10124"/>
        <dbReference type="ChEBI" id="CHEBI:15377"/>
        <dbReference type="ChEBI" id="CHEBI:15378"/>
        <dbReference type="ChEBI" id="CHEBI:59871"/>
        <dbReference type="ChEBI" id="CHEBI:78442"/>
        <dbReference type="ChEBI" id="CHEBI:79333"/>
        <dbReference type="EC" id="3.1.1.96"/>
    </reaction>
</comment>
<dbReference type="PANTHER" id="PTHR10472:SF5">
    <property type="entry name" value="D-AMINOACYL-TRNA DEACYLASE 1"/>
    <property type="match status" value="1"/>
</dbReference>
<dbReference type="GO" id="GO:0005737">
    <property type="term" value="C:cytoplasm"/>
    <property type="evidence" value="ECO:0007669"/>
    <property type="project" value="UniProtKB-SubCell"/>
</dbReference>
<dbReference type="AlphaFoldDB" id="A0A564XY11"/>
<dbReference type="FunFam" id="3.50.80.10:FF:000001">
    <property type="entry name" value="D-aminoacyl-tRNA deacylase"/>
    <property type="match status" value="1"/>
</dbReference>
<organism evidence="7 8">
    <name type="scientific">Hymenolepis diminuta</name>
    <name type="common">Rat tapeworm</name>
    <dbReference type="NCBI Taxonomy" id="6216"/>
    <lineage>
        <taxon>Eukaryota</taxon>
        <taxon>Metazoa</taxon>
        <taxon>Spiralia</taxon>
        <taxon>Lophotrochozoa</taxon>
        <taxon>Platyhelminthes</taxon>
        <taxon>Cestoda</taxon>
        <taxon>Eucestoda</taxon>
        <taxon>Cyclophyllidea</taxon>
        <taxon>Hymenolepididae</taxon>
        <taxon>Hymenolepis</taxon>
    </lineage>
</organism>
<evidence type="ECO:0000256" key="5">
    <source>
        <dbReference type="RuleBase" id="RU003470"/>
    </source>
</evidence>
<evidence type="ECO:0000256" key="3">
    <source>
        <dbReference type="ARBA" id="ARBA00047676"/>
    </source>
</evidence>
<dbReference type="Proteomes" id="UP000321570">
    <property type="component" value="Unassembled WGS sequence"/>
</dbReference>
<accession>A0A564XY11</accession>
<dbReference type="SUPFAM" id="SSF69500">
    <property type="entry name" value="DTD-like"/>
    <property type="match status" value="1"/>
</dbReference>
<feature type="region of interest" description="Disordered" evidence="6">
    <location>
        <begin position="192"/>
        <end position="224"/>
    </location>
</feature>
<dbReference type="Gene3D" id="3.50.80.10">
    <property type="entry name" value="D-tyrosyl-tRNA(Tyr) deacylase"/>
    <property type="match status" value="1"/>
</dbReference>
<keyword evidence="5" id="KW-0820">tRNA-binding</keyword>
<proteinExistence type="inferred from homology"/>
<evidence type="ECO:0000256" key="2">
    <source>
        <dbReference type="ARBA" id="ARBA00013056"/>
    </source>
</evidence>
<evidence type="ECO:0000256" key="1">
    <source>
        <dbReference type="ARBA" id="ARBA00009673"/>
    </source>
</evidence>
<name>A0A564XY11_HYMDI</name>
<reference evidence="7 8" key="1">
    <citation type="submission" date="2019-07" db="EMBL/GenBank/DDBJ databases">
        <authorList>
            <person name="Jastrzebski P J."/>
            <person name="Paukszto L."/>
            <person name="Jastrzebski P J."/>
        </authorList>
    </citation>
    <scope>NUCLEOTIDE SEQUENCE [LARGE SCALE GENOMIC DNA]</scope>
    <source>
        <strain evidence="7 8">WMS-il1</strain>
    </source>
</reference>
<dbReference type="InterPro" id="IPR023509">
    <property type="entry name" value="DTD-like_sf"/>
</dbReference>
<sequence length="224" mass="24712">FLLAFYNLQLRVRRRGEGTAKNVGELDGAQILVARTSDFLVSVTSNMRVVIQKVKSASVHVDGDLVSEIGRGLMVLVGISRDDEEKDLVYMARKIVNLRIFDDPVKQKRWDKSVQDVGGEILCVSQFTLYSKLKGNTLDFHHAMAPTSSRSVYESFLTKVRAELKDPARVKDGAFGKMMDVSLVNDGPVTITLDSHTKGNPSSSGPSTSKSSDDNQKTTEENET</sequence>
<evidence type="ECO:0000313" key="8">
    <source>
        <dbReference type="Proteomes" id="UP000321570"/>
    </source>
</evidence>
<feature type="compositionally biased region" description="Basic and acidic residues" evidence="6">
    <location>
        <begin position="211"/>
        <end position="224"/>
    </location>
</feature>
<comment type="subcellular location">
    <subcellularLocation>
        <location evidence="5">Cytoplasm</location>
    </subcellularLocation>
</comment>
<gene>
    <name evidence="7" type="ORF">WMSIL1_LOCUS719</name>
</gene>
<feature type="non-terminal residue" evidence="7">
    <location>
        <position position="1"/>
    </location>
</feature>
<dbReference type="HAMAP" id="MF_00518">
    <property type="entry name" value="Deacylase_Dtd"/>
    <property type="match status" value="1"/>
</dbReference>
<dbReference type="GO" id="GO:0106026">
    <property type="term" value="F:Gly-tRNA(Ala) deacylase activity"/>
    <property type="evidence" value="ECO:0007669"/>
    <property type="project" value="RHEA"/>
</dbReference>